<evidence type="ECO:0000256" key="1">
    <source>
        <dbReference type="SAM" id="MobiDB-lite"/>
    </source>
</evidence>
<reference evidence="3" key="1">
    <citation type="journal article" date="2019" name="Int. J. Syst. Evol. Microbiol.">
        <title>The Global Catalogue of Microorganisms (GCM) 10K type strain sequencing project: providing services to taxonomists for standard genome sequencing and annotation.</title>
        <authorList>
            <consortium name="The Broad Institute Genomics Platform"/>
            <consortium name="The Broad Institute Genome Sequencing Center for Infectious Disease"/>
            <person name="Wu L."/>
            <person name="Ma J."/>
        </authorList>
    </citation>
    <scope>NUCLEOTIDE SEQUENCE [LARGE SCALE GENOMIC DNA]</scope>
    <source>
        <strain evidence="3">JCM 4788</strain>
    </source>
</reference>
<evidence type="ECO:0000313" key="2">
    <source>
        <dbReference type="EMBL" id="GAA0397821.1"/>
    </source>
</evidence>
<protein>
    <submittedName>
        <fullName evidence="2">Uncharacterized protein</fullName>
    </submittedName>
</protein>
<accession>A0ABP3IDT9</accession>
<proteinExistence type="predicted"/>
<gene>
    <name evidence="2" type="ORF">GCM10010357_18650</name>
</gene>
<name>A0ABP3IDT9_9ACTN</name>
<evidence type="ECO:0000313" key="3">
    <source>
        <dbReference type="Proteomes" id="UP001500879"/>
    </source>
</evidence>
<dbReference type="EMBL" id="BAAABX010000019">
    <property type="protein sequence ID" value="GAA0397821.1"/>
    <property type="molecule type" value="Genomic_DNA"/>
</dbReference>
<organism evidence="2 3">
    <name type="scientific">Streptomyces luteireticuli</name>
    <dbReference type="NCBI Taxonomy" id="173858"/>
    <lineage>
        <taxon>Bacteria</taxon>
        <taxon>Bacillati</taxon>
        <taxon>Actinomycetota</taxon>
        <taxon>Actinomycetes</taxon>
        <taxon>Kitasatosporales</taxon>
        <taxon>Streptomycetaceae</taxon>
        <taxon>Streptomyces</taxon>
    </lineage>
</organism>
<comment type="caution">
    <text evidence="2">The sequence shown here is derived from an EMBL/GenBank/DDBJ whole genome shotgun (WGS) entry which is preliminary data.</text>
</comment>
<feature type="compositionally biased region" description="Polar residues" evidence="1">
    <location>
        <begin position="23"/>
        <end position="34"/>
    </location>
</feature>
<keyword evidence="3" id="KW-1185">Reference proteome</keyword>
<dbReference type="Proteomes" id="UP001500879">
    <property type="component" value="Unassembled WGS sequence"/>
</dbReference>
<feature type="region of interest" description="Disordered" evidence="1">
    <location>
        <begin position="1"/>
        <end position="34"/>
    </location>
</feature>
<sequence>MGSAPKEIPPSLRADDKAEAASPMTTSTLQTQQADCKTDDLQRFYIYRDVPGSDTGFVIGHERNAEGQPLRQYSMGKPDGTGTYVLVKV</sequence>